<keyword evidence="1" id="KW-0202">Cytokine</keyword>
<feature type="chain" id="PRO_5044542390" evidence="2">
    <location>
        <begin position="23"/>
        <end position="96"/>
    </location>
</feature>
<organism evidence="4">
    <name type="scientific">Crotalus adamanteus</name>
    <name type="common">Eastern diamondback rattlesnake</name>
    <dbReference type="NCBI Taxonomy" id="8729"/>
    <lineage>
        <taxon>Eukaryota</taxon>
        <taxon>Metazoa</taxon>
        <taxon>Chordata</taxon>
        <taxon>Craniata</taxon>
        <taxon>Vertebrata</taxon>
        <taxon>Euteleostomi</taxon>
        <taxon>Lepidosauria</taxon>
        <taxon>Squamata</taxon>
        <taxon>Bifurcata</taxon>
        <taxon>Unidentata</taxon>
        <taxon>Episquamata</taxon>
        <taxon>Toxicofera</taxon>
        <taxon>Serpentes</taxon>
        <taxon>Colubroidea</taxon>
        <taxon>Viperidae</taxon>
        <taxon>Crotalinae</taxon>
        <taxon>Crotalus</taxon>
    </lineage>
</organism>
<dbReference type="GO" id="GO:0005615">
    <property type="term" value="C:extracellular space"/>
    <property type="evidence" value="ECO:0007669"/>
    <property type="project" value="UniProtKB-KW"/>
</dbReference>
<dbReference type="GO" id="GO:0006955">
    <property type="term" value="P:immune response"/>
    <property type="evidence" value="ECO:0007669"/>
    <property type="project" value="InterPro"/>
</dbReference>
<gene>
    <name evidence="5" type="ORF">NXF25_013591</name>
</gene>
<feature type="domain" description="Chemokine interleukin-8-like" evidence="3">
    <location>
        <begin position="29"/>
        <end position="80"/>
    </location>
</feature>
<sequence length="96" mass="10837">MLKQVFLAVLLLLACCVALMQGLPTSSRERCLCKRPGMLSVRMDRVATVEYHQSSGSCGREELLVTLKNSRRRCLNLNGEQGRTIKEAIMKKRNVK</sequence>
<proteinExistence type="evidence at transcript level"/>
<dbReference type="Pfam" id="PF00048">
    <property type="entry name" value="IL8"/>
    <property type="match status" value="1"/>
</dbReference>
<dbReference type="AlphaFoldDB" id="A0A0F7ZED8"/>
<evidence type="ECO:0000256" key="2">
    <source>
        <dbReference type="SAM" id="SignalP"/>
    </source>
</evidence>
<feature type="signal peptide" evidence="2">
    <location>
        <begin position="1"/>
        <end position="22"/>
    </location>
</feature>
<evidence type="ECO:0000256" key="1">
    <source>
        <dbReference type="ARBA" id="ARBA00022514"/>
    </source>
</evidence>
<dbReference type="Proteomes" id="UP001474421">
    <property type="component" value="Unassembled WGS sequence"/>
</dbReference>
<reference evidence="5 6" key="3">
    <citation type="journal article" date="2024" name="Proc. Natl. Acad. Sci. U.S.A.">
        <title>The genetic regulatory architecture and epigenomic basis for age-related changes in rattlesnake venom.</title>
        <authorList>
            <person name="Hogan M.P."/>
            <person name="Holding M.L."/>
            <person name="Nystrom G.S."/>
            <person name="Colston T.J."/>
            <person name="Bartlett D.A."/>
            <person name="Mason A.J."/>
            <person name="Ellsworth S.A."/>
            <person name="Rautsaw R.M."/>
            <person name="Lawrence K.C."/>
            <person name="Strickland J.L."/>
            <person name="He B."/>
            <person name="Fraser P."/>
            <person name="Margres M.J."/>
            <person name="Gilbert D.M."/>
            <person name="Gibbs H.L."/>
            <person name="Parkinson C.L."/>
            <person name="Rokyta D.R."/>
        </authorList>
    </citation>
    <scope>NUCLEOTIDE SEQUENCE [LARGE SCALE GENOMIC DNA]</scope>
    <source>
        <strain evidence="5">DRR0105</strain>
    </source>
</reference>
<accession>A0A0F7ZED8</accession>
<name>A0A0F7ZED8_CROAD</name>
<evidence type="ECO:0000313" key="6">
    <source>
        <dbReference type="Proteomes" id="UP001474421"/>
    </source>
</evidence>
<dbReference type="InterPro" id="IPR036048">
    <property type="entry name" value="Interleukin_8-like_sf"/>
</dbReference>
<keyword evidence="6" id="KW-1185">Reference proteome</keyword>
<dbReference type="SUPFAM" id="SSF54117">
    <property type="entry name" value="Interleukin 8-like chemokines"/>
    <property type="match status" value="1"/>
</dbReference>
<protein>
    <submittedName>
        <fullName evidence="4 5">C-X-C motif chemokine 11-like</fullName>
    </submittedName>
</protein>
<dbReference type="GO" id="GO:0008009">
    <property type="term" value="F:chemokine activity"/>
    <property type="evidence" value="ECO:0007669"/>
    <property type="project" value="InterPro"/>
</dbReference>
<dbReference type="EMBL" id="JAOTOJ010000007">
    <property type="protein sequence ID" value="KAK9398622.1"/>
    <property type="molecule type" value="Genomic_DNA"/>
</dbReference>
<keyword evidence="2" id="KW-0732">Signal</keyword>
<evidence type="ECO:0000259" key="3">
    <source>
        <dbReference type="Pfam" id="PF00048"/>
    </source>
</evidence>
<dbReference type="Gene3D" id="2.40.50.40">
    <property type="match status" value="1"/>
</dbReference>
<reference evidence="5" key="2">
    <citation type="submission" date="2022-09" db="EMBL/GenBank/DDBJ databases">
        <authorList>
            <person name="Hogan M.P."/>
            <person name="Rokyta D.R."/>
        </authorList>
    </citation>
    <scope>NUCLEOTIDE SEQUENCE</scope>
    <source>
        <strain evidence="5">DRR0105</strain>
        <tissue evidence="5">Blood</tissue>
    </source>
</reference>
<reference evidence="4" key="1">
    <citation type="submission" date="2014-05" db="EMBL/GenBank/DDBJ databases">
        <title>The extremes of toxin expression variation revealed in two sympatric snake species.</title>
        <authorList>
            <person name="Margres M.J."/>
            <person name="Wray K.P."/>
            <person name="McGivern J.J."/>
            <person name="Seavy M."/>
            <person name="Sanader D."/>
            <person name="Facente J."/>
            <person name="Rokyta D.R."/>
        </authorList>
    </citation>
    <scope>NUCLEOTIDE SEQUENCE</scope>
</reference>
<evidence type="ECO:0000313" key="5">
    <source>
        <dbReference type="EMBL" id="KAK9398622.1"/>
    </source>
</evidence>
<dbReference type="InterPro" id="IPR001811">
    <property type="entry name" value="Chemokine_IL8-like_dom"/>
</dbReference>
<evidence type="ECO:0000313" key="4">
    <source>
        <dbReference type="EMBL" id="JAI13869.1"/>
    </source>
</evidence>
<dbReference type="PROSITE" id="PS51257">
    <property type="entry name" value="PROKAR_LIPOPROTEIN"/>
    <property type="match status" value="1"/>
</dbReference>
<dbReference type="EMBL" id="GBEX01000691">
    <property type="protein sequence ID" value="JAI13869.1"/>
    <property type="molecule type" value="mRNA"/>
</dbReference>